<reference evidence="1 2" key="1">
    <citation type="submission" date="2020-05" db="EMBL/GenBank/DDBJ databases">
        <title>Identification and distribution of gene clusters putatively required for synthesis of sphingolipid metabolism inhibitors in phylogenetically diverse species of the filamentous fungus Fusarium.</title>
        <authorList>
            <person name="Kim H.-S."/>
            <person name="Busman M."/>
            <person name="Brown D.W."/>
            <person name="Divon H."/>
            <person name="Uhlig S."/>
            <person name="Proctor R.H."/>
        </authorList>
    </citation>
    <scope>NUCLEOTIDE SEQUENCE [LARGE SCALE GENOMIC DNA]</scope>
    <source>
        <strain evidence="1 2">NRRL 26131</strain>
    </source>
</reference>
<sequence length="316" mass="35846">MASAALKAIDDINYWDCDGFRTVKNISDDQRDTLNEYLVERYRIAACLESLPFVVMKCHGGPPDDPPFSVAGAIAIWRDANDFPFRPIIVWMEIPSKNIILYLANLWLECQAITFLWTTLVVELPLVSQEHHWEQLQDLPGDLEGSLNGCCYMLMFNNGPLPNAEITRESELKPDPEQLFRPANHKLWDLFLVDFAAGVTQTVCYFGRRFTFDWKRDAPHDFETRTSQSEDSVHGAKYIAFGQAAFLSNAPETATGCASVPLPSRNESLRQRQPPQSAVQECGILYMANDQLKSSSRIDTFIMYADSYDPKIDEQS</sequence>
<dbReference type="EMBL" id="JAAQPF010000630">
    <property type="protein sequence ID" value="KAF5698787.1"/>
    <property type="molecule type" value="Genomic_DNA"/>
</dbReference>
<comment type="caution">
    <text evidence="1">The sequence shown here is derived from an EMBL/GenBank/DDBJ whole genome shotgun (WGS) entry which is preliminary data.</text>
</comment>
<dbReference type="AlphaFoldDB" id="A0A8H6D0R9"/>
<protein>
    <submittedName>
        <fullName evidence="1">Uncharacterized protein</fullName>
    </submittedName>
</protein>
<accession>A0A8H6D0R9</accession>
<keyword evidence="2" id="KW-1185">Reference proteome</keyword>
<proteinExistence type="predicted"/>
<evidence type="ECO:0000313" key="1">
    <source>
        <dbReference type="EMBL" id="KAF5698787.1"/>
    </source>
</evidence>
<dbReference type="Proteomes" id="UP000532311">
    <property type="component" value="Unassembled WGS sequence"/>
</dbReference>
<gene>
    <name evidence="1" type="ORF">FGLOB1_11782</name>
</gene>
<organism evidence="1 2">
    <name type="scientific">Fusarium globosum</name>
    <dbReference type="NCBI Taxonomy" id="78864"/>
    <lineage>
        <taxon>Eukaryota</taxon>
        <taxon>Fungi</taxon>
        <taxon>Dikarya</taxon>
        <taxon>Ascomycota</taxon>
        <taxon>Pezizomycotina</taxon>
        <taxon>Sordariomycetes</taxon>
        <taxon>Hypocreomycetidae</taxon>
        <taxon>Hypocreales</taxon>
        <taxon>Nectriaceae</taxon>
        <taxon>Fusarium</taxon>
        <taxon>Fusarium fujikuroi species complex</taxon>
    </lineage>
</organism>
<name>A0A8H6D0R9_9HYPO</name>
<evidence type="ECO:0000313" key="2">
    <source>
        <dbReference type="Proteomes" id="UP000532311"/>
    </source>
</evidence>